<protein>
    <submittedName>
        <fullName evidence="1">Thioesterase</fullName>
    </submittedName>
</protein>
<evidence type="ECO:0000313" key="1">
    <source>
        <dbReference type="EMBL" id="AXK83589.1"/>
    </source>
</evidence>
<reference evidence="1 2" key="1">
    <citation type="submission" date="2018-07" db="EMBL/GenBank/DDBJ databases">
        <authorList>
            <person name="Quirk P.G."/>
            <person name="Krulwich T.A."/>
        </authorList>
    </citation>
    <scope>NUCLEOTIDE SEQUENCE [LARGE SCALE GENOMIC DNA]</scope>
    <source>
        <strain evidence="1 2">CC-BB4</strain>
    </source>
</reference>
<dbReference type="CDD" id="cd00586">
    <property type="entry name" value="4HBT"/>
    <property type="match status" value="1"/>
</dbReference>
<keyword evidence="2" id="KW-1185">Reference proteome</keyword>
<dbReference type="AlphaFoldDB" id="A0A346A342"/>
<dbReference type="Pfam" id="PF13279">
    <property type="entry name" value="4HBT_2"/>
    <property type="match status" value="1"/>
</dbReference>
<dbReference type="PANTHER" id="PTHR31793">
    <property type="entry name" value="4-HYDROXYBENZOYL-COA THIOESTERASE FAMILY MEMBER"/>
    <property type="match status" value="1"/>
</dbReference>
<gene>
    <name evidence="1" type="ORF">DW352_25520</name>
</gene>
<dbReference type="OrthoDB" id="9803287at2"/>
<dbReference type="InterPro" id="IPR029069">
    <property type="entry name" value="HotDog_dom_sf"/>
</dbReference>
<dbReference type="KEGG" id="ptaw:DW352_25520"/>
<name>A0A346A342_9HYPH</name>
<evidence type="ECO:0000313" key="2">
    <source>
        <dbReference type="Proteomes" id="UP000254889"/>
    </source>
</evidence>
<dbReference type="SUPFAM" id="SSF54637">
    <property type="entry name" value="Thioesterase/thiol ester dehydrase-isomerase"/>
    <property type="match status" value="1"/>
</dbReference>
<dbReference type="InterPro" id="IPR050563">
    <property type="entry name" value="4-hydroxybenzoyl-CoA_TE"/>
</dbReference>
<proteinExistence type="predicted"/>
<dbReference type="RefSeq" id="WP_115693968.1">
    <property type="nucleotide sequence ID" value="NZ_CP031417.1"/>
</dbReference>
<accession>A0A346A342</accession>
<dbReference type="PANTHER" id="PTHR31793:SF2">
    <property type="entry name" value="BLR1345 PROTEIN"/>
    <property type="match status" value="1"/>
</dbReference>
<organism evidence="1 2">
    <name type="scientific">Pseudolabrys taiwanensis</name>
    <dbReference type="NCBI Taxonomy" id="331696"/>
    <lineage>
        <taxon>Bacteria</taxon>
        <taxon>Pseudomonadati</taxon>
        <taxon>Pseudomonadota</taxon>
        <taxon>Alphaproteobacteria</taxon>
        <taxon>Hyphomicrobiales</taxon>
        <taxon>Xanthobacteraceae</taxon>
        <taxon>Pseudolabrys</taxon>
    </lineage>
</organism>
<dbReference type="GO" id="GO:0047617">
    <property type="term" value="F:fatty acyl-CoA hydrolase activity"/>
    <property type="evidence" value="ECO:0007669"/>
    <property type="project" value="TreeGrafter"/>
</dbReference>
<dbReference type="Proteomes" id="UP000254889">
    <property type="component" value="Chromosome"/>
</dbReference>
<sequence length="168" mass="18983">MLDRTDPPVFFSPFVSSPMGIEPQWIDYNGHLNMAYYHVLFDRAVDEVYELLGMGPQYLEQRGCSTMVAEAHVRYLREIHEGSPVRVTVQLLAHDAKRFHVFEQLYHASEGWLSATCESMTLHVDMAAKKVAPFPDDIMAALARMQAAHAALPVPEGAGRRVAMPERR</sequence>
<dbReference type="Gene3D" id="3.10.129.10">
    <property type="entry name" value="Hotdog Thioesterase"/>
    <property type="match status" value="1"/>
</dbReference>
<dbReference type="EMBL" id="CP031417">
    <property type="protein sequence ID" value="AXK83589.1"/>
    <property type="molecule type" value="Genomic_DNA"/>
</dbReference>